<dbReference type="SUPFAM" id="SSF55920">
    <property type="entry name" value="Creatinase/aminopeptidase"/>
    <property type="match status" value="1"/>
</dbReference>
<dbReference type="SUPFAM" id="SSF46785">
    <property type="entry name" value="Winged helix' DNA-binding domain"/>
    <property type="match status" value="1"/>
</dbReference>
<dbReference type="OrthoDB" id="5876363at2759"/>
<evidence type="ECO:0000313" key="6">
    <source>
        <dbReference type="Proteomes" id="UP000218209"/>
    </source>
</evidence>
<gene>
    <name evidence="5" type="ORF">BU14_0216s0014</name>
</gene>
<keyword evidence="6" id="KW-1185">Reference proteome</keyword>
<organism evidence="5 6">
    <name type="scientific">Porphyra umbilicalis</name>
    <name type="common">Purple laver</name>
    <name type="synonym">Red alga</name>
    <dbReference type="NCBI Taxonomy" id="2786"/>
    <lineage>
        <taxon>Eukaryota</taxon>
        <taxon>Rhodophyta</taxon>
        <taxon>Bangiophyceae</taxon>
        <taxon>Bangiales</taxon>
        <taxon>Bangiaceae</taxon>
        <taxon>Porphyra</taxon>
    </lineage>
</organism>
<reference evidence="5 6" key="1">
    <citation type="submission" date="2017-03" db="EMBL/GenBank/DDBJ databases">
        <title>WGS assembly of Porphyra umbilicalis.</title>
        <authorList>
            <person name="Brawley S.H."/>
            <person name="Blouin N.A."/>
            <person name="Ficko-Blean E."/>
            <person name="Wheeler G.L."/>
            <person name="Lohr M."/>
            <person name="Goodson H.V."/>
            <person name="Jenkins J.W."/>
            <person name="Blaby-Haas C.E."/>
            <person name="Helliwell K.E."/>
            <person name="Chan C."/>
            <person name="Marriage T."/>
            <person name="Bhattacharya D."/>
            <person name="Klein A.S."/>
            <person name="Badis Y."/>
            <person name="Brodie J."/>
            <person name="Cao Y."/>
            <person name="Collen J."/>
            <person name="Dittami S.M."/>
            <person name="Gachon C.M."/>
            <person name="Green B.R."/>
            <person name="Karpowicz S."/>
            <person name="Kim J.W."/>
            <person name="Kudahl U."/>
            <person name="Lin S."/>
            <person name="Michel G."/>
            <person name="Mittag M."/>
            <person name="Olson B.J."/>
            <person name="Pangilinan J."/>
            <person name="Peng Y."/>
            <person name="Qiu H."/>
            <person name="Shu S."/>
            <person name="Singer J.T."/>
            <person name="Smith A.G."/>
            <person name="Sprecher B.N."/>
            <person name="Wagner V."/>
            <person name="Wang W."/>
            <person name="Wang Z.-Y."/>
            <person name="Yan J."/>
            <person name="Yarish C."/>
            <person name="Zoeuner-Riek S."/>
            <person name="Zhuang Y."/>
            <person name="Zou Y."/>
            <person name="Lindquist E.A."/>
            <person name="Grimwood J."/>
            <person name="Barry K."/>
            <person name="Rokhsar D.S."/>
            <person name="Schmutz J."/>
            <person name="Stiller J.W."/>
            <person name="Grossman A.R."/>
            <person name="Prochnik S.E."/>
        </authorList>
    </citation>
    <scope>NUCLEOTIDE SEQUENCE [LARGE SCALE GENOMIC DNA]</scope>
    <source>
        <strain evidence="5">4086291</strain>
    </source>
</reference>
<evidence type="ECO:0000256" key="3">
    <source>
        <dbReference type="SAM" id="MobiDB-lite"/>
    </source>
</evidence>
<dbReference type="AlphaFoldDB" id="A0A1X6P5K1"/>
<dbReference type="GO" id="GO:0009536">
    <property type="term" value="C:plastid"/>
    <property type="evidence" value="ECO:0007669"/>
    <property type="project" value="UniProtKB-SubCell"/>
</dbReference>
<dbReference type="InterPro" id="IPR047113">
    <property type="entry name" value="PA2G4/ARX1"/>
</dbReference>
<dbReference type="FunFam" id="1.10.10.10:FF:000029">
    <property type="entry name" value="Proliferation-associated 2G4, a"/>
    <property type="match status" value="1"/>
</dbReference>
<dbReference type="EMBL" id="KV918886">
    <property type="protein sequence ID" value="OSX75923.1"/>
    <property type="molecule type" value="Genomic_DNA"/>
</dbReference>
<dbReference type="Gene3D" id="3.90.230.10">
    <property type="entry name" value="Creatinase/methionine aminopeptidase superfamily"/>
    <property type="match status" value="1"/>
</dbReference>
<feature type="domain" description="Peptidase M24" evidence="4">
    <location>
        <begin position="25"/>
        <end position="241"/>
    </location>
</feature>
<evidence type="ECO:0000259" key="4">
    <source>
        <dbReference type="Pfam" id="PF00557"/>
    </source>
</evidence>
<evidence type="ECO:0000256" key="1">
    <source>
        <dbReference type="ARBA" id="ARBA00004474"/>
    </source>
</evidence>
<dbReference type="Gene3D" id="1.10.10.10">
    <property type="entry name" value="Winged helix-like DNA-binding domain superfamily/Winged helix DNA-binding domain"/>
    <property type="match status" value="1"/>
</dbReference>
<dbReference type="InterPro" id="IPR000994">
    <property type="entry name" value="Pept_M24"/>
</dbReference>
<dbReference type="InterPro" id="IPR036388">
    <property type="entry name" value="WH-like_DNA-bd_sf"/>
</dbReference>
<dbReference type="Pfam" id="PF00557">
    <property type="entry name" value="Peptidase_M24"/>
    <property type="match status" value="1"/>
</dbReference>
<evidence type="ECO:0000313" key="5">
    <source>
        <dbReference type="EMBL" id="OSX75923.1"/>
    </source>
</evidence>
<name>A0A1X6P5K1_PORUM</name>
<dbReference type="InterPro" id="IPR036390">
    <property type="entry name" value="WH_DNA-bd_sf"/>
</dbReference>
<dbReference type="PANTHER" id="PTHR10804:SF11">
    <property type="entry name" value="PROLIFERATION-ASSOCIATED PROTEIN 2G4"/>
    <property type="match status" value="1"/>
</dbReference>
<dbReference type="InterPro" id="IPR036005">
    <property type="entry name" value="Creatinase/aminopeptidase-like"/>
</dbReference>
<dbReference type="Proteomes" id="UP000218209">
    <property type="component" value="Unassembled WGS sequence"/>
</dbReference>
<sequence>MADNGGASSDEEEVKGLESPDVVTKYKDAAAIANKALATVLKGTVAGMSVIKLCALGDKVITDGAAAVYNKARDASGKKLAKGVAFPTCVSVNHCAAHFCPISTDEFASVTLAAGDLVSVQLGVHIDGYVAQAATCAAVRDAPADDAPTVTGKAADALTAAHTAAEAALRVLRPGRTNADVTDVIKKAAAAYGVEPLEGVLSHQISRNVIDGEKVIINKSTTDHKVDTVTFEENEVWVLDVAMSTGEGKARETVARATVFKRNAGVEYMLKMKASRAVFSEITAHFPVFPFSVRALPNETRGKLGMTELAAHGLVTPYPVLYEKEGAFVARVQVTALVLPSQTMPVTTLSAPVATSEVMLEDEELKALLAQPLGKQKKKKNKGGGAAAAAVAAEEPPADGDAMDTTSPSA</sequence>
<proteinExistence type="inferred from homology"/>
<comment type="subcellular location">
    <subcellularLocation>
        <location evidence="1">Plastid</location>
    </subcellularLocation>
</comment>
<comment type="similarity">
    <text evidence="2">Belongs to the peptidase M24 family.</text>
</comment>
<accession>A0A1X6P5K1</accession>
<feature type="region of interest" description="Disordered" evidence="3">
    <location>
        <begin position="371"/>
        <end position="410"/>
    </location>
</feature>
<dbReference type="PANTHER" id="PTHR10804">
    <property type="entry name" value="PROTEASE FAMILY M24 METHIONYL AMINOPEPTIDASE, AMINOPEPTIDASE P"/>
    <property type="match status" value="1"/>
</dbReference>
<protein>
    <recommendedName>
        <fullName evidence="4">Peptidase M24 domain-containing protein</fullName>
    </recommendedName>
</protein>
<evidence type="ECO:0000256" key="2">
    <source>
        <dbReference type="ARBA" id="ARBA00007319"/>
    </source>
</evidence>